<accession>A0A2I0X480</accession>
<evidence type="ECO:0000313" key="1">
    <source>
        <dbReference type="EMBL" id="PKU82716.1"/>
    </source>
</evidence>
<gene>
    <name evidence="1" type="ORF">MA16_Dca020295</name>
</gene>
<dbReference type="Proteomes" id="UP000233837">
    <property type="component" value="Unassembled WGS sequence"/>
</dbReference>
<proteinExistence type="predicted"/>
<keyword evidence="2" id="KW-1185">Reference proteome</keyword>
<protein>
    <submittedName>
        <fullName evidence="1">Uncharacterized protein</fullName>
    </submittedName>
</protein>
<dbReference type="AlphaFoldDB" id="A0A2I0X480"/>
<organism evidence="1 2">
    <name type="scientific">Dendrobium catenatum</name>
    <dbReference type="NCBI Taxonomy" id="906689"/>
    <lineage>
        <taxon>Eukaryota</taxon>
        <taxon>Viridiplantae</taxon>
        <taxon>Streptophyta</taxon>
        <taxon>Embryophyta</taxon>
        <taxon>Tracheophyta</taxon>
        <taxon>Spermatophyta</taxon>
        <taxon>Magnoliopsida</taxon>
        <taxon>Liliopsida</taxon>
        <taxon>Asparagales</taxon>
        <taxon>Orchidaceae</taxon>
        <taxon>Epidendroideae</taxon>
        <taxon>Malaxideae</taxon>
        <taxon>Dendrobiinae</taxon>
        <taxon>Dendrobium</taxon>
    </lineage>
</organism>
<reference evidence="1 2" key="2">
    <citation type="journal article" date="2017" name="Nature">
        <title>The Apostasia genome and the evolution of orchids.</title>
        <authorList>
            <person name="Zhang G.Q."/>
            <person name="Liu K.W."/>
            <person name="Li Z."/>
            <person name="Lohaus R."/>
            <person name="Hsiao Y.Y."/>
            <person name="Niu S.C."/>
            <person name="Wang J.Y."/>
            <person name="Lin Y.C."/>
            <person name="Xu Q."/>
            <person name="Chen L.J."/>
            <person name="Yoshida K."/>
            <person name="Fujiwara S."/>
            <person name="Wang Z.W."/>
            <person name="Zhang Y.Q."/>
            <person name="Mitsuda N."/>
            <person name="Wang M."/>
            <person name="Liu G.H."/>
            <person name="Pecoraro L."/>
            <person name="Huang H.X."/>
            <person name="Xiao X.J."/>
            <person name="Lin M."/>
            <person name="Wu X.Y."/>
            <person name="Wu W.L."/>
            <person name="Chen Y.Y."/>
            <person name="Chang S.B."/>
            <person name="Sakamoto S."/>
            <person name="Ohme-Takagi M."/>
            <person name="Yagi M."/>
            <person name="Zeng S.J."/>
            <person name="Shen C.Y."/>
            <person name="Yeh C.M."/>
            <person name="Luo Y.B."/>
            <person name="Tsai W.C."/>
            <person name="Van de Peer Y."/>
            <person name="Liu Z.J."/>
        </authorList>
    </citation>
    <scope>NUCLEOTIDE SEQUENCE [LARGE SCALE GENOMIC DNA]</scope>
    <source>
        <tissue evidence="1">The whole plant</tissue>
    </source>
</reference>
<reference evidence="1 2" key="1">
    <citation type="journal article" date="2016" name="Sci. Rep.">
        <title>The Dendrobium catenatum Lindl. genome sequence provides insights into polysaccharide synthase, floral development and adaptive evolution.</title>
        <authorList>
            <person name="Zhang G.Q."/>
            <person name="Xu Q."/>
            <person name="Bian C."/>
            <person name="Tsai W.C."/>
            <person name="Yeh C.M."/>
            <person name="Liu K.W."/>
            <person name="Yoshida K."/>
            <person name="Zhang L.S."/>
            <person name="Chang S.B."/>
            <person name="Chen F."/>
            <person name="Shi Y."/>
            <person name="Su Y.Y."/>
            <person name="Zhang Y.Q."/>
            <person name="Chen L.J."/>
            <person name="Yin Y."/>
            <person name="Lin M."/>
            <person name="Huang H."/>
            <person name="Deng H."/>
            <person name="Wang Z.W."/>
            <person name="Zhu S.L."/>
            <person name="Zhao X."/>
            <person name="Deng C."/>
            <person name="Niu S.C."/>
            <person name="Huang J."/>
            <person name="Wang M."/>
            <person name="Liu G.H."/>
            <person name="Yang H.J."/>
            <person name="Xiao X.J."/>
            <person name="Hsiao Y.Y."/>
            <person name="Wu W.L."/>
            <person name="Chen Y.Y."/>
            <person name="Mitsuda N."/>
            <person name="Ohme-Takagi M."/>
            <person name="Luo Y.B."/>
            <person name="Van de Peer Y."/>
            <person name="Liu Z.J."/>
        </authorList>
    </citation>
    <scope>NUCLEOTIDE SEQUENCE [LARGE SCALE GENOMIC DNA]</scope>
    <source>
        <tissue evidence="1">The whole plant</tissue>
    </source>
</reference>
<dbReference type="EMBL" id="KZ502164">
    <property type="protein sequence ID" value="PKU82716.1"/>
    <property type="molecule type" value="Genomic_DNA"/>
</dbReference>
<sequence length="77" mass="9017">MAKPKTKKEESSISRAPKQIMPACFNMEGMAMLPTIDAPVRNLVISTQLCTWKMWKKQFRLANHFYFKLKKKNLVRS</sequence>
<evidence type="ECO:0000313" key="2">
    <source>
        <dbReference type="Proteomes" id="UP000233837"/>
    </source>
</evidence>
<name>A0A2I0X480_9ASPA</name>